<dbReference type="EMBL" id="BDDD01000137">
    <property type="protein sequence ID" value="GAV60190.1"/>
    <property type="molecule type" value="Genomic_DNA"/>
</dbReference>
<dbReference type="STRING" id="3775.A0A1Q3AWV8"/>
<sequence>MFELDLLALPDDIFKDIETPKVVQRNISNLSTLTTTEELMFLNPFSDNNILKPSWSKNDFAPGQVWAVYYGNDLMPRVYTQVNNTVSGSQVCVTLLESLPTLDHEIHWKKENLPIVNGIFKVSGTSVNIEMSKFSHLVPCRQSVCKSFYKIYPLKGEIWAMYKKWNIEWKQPDHNSYQCQIVEILSGSEGDGITVARLGEVKGCLTFFHRQQCDGFDLTHAVSRVETLSFSHRIPAFRVPGIGKYGIPESSWHLEPKALIPIRKY</sequence>
<evidence type="ECO:0000259" key="1">
    <source>
        <dbReference type="Pfam" id="PF11926"/>
    </source>
</evidence>
<evidence type="ECO:0000313" key="3">
    <source>
        <dbReference type="Proteomes" id="UP000187406"/>
    </source>
</evidence>
<dbReference type="PANTHER" id="PTHR47374">
    <property type="entry name" value="ENDOSOME ANTIGEN-LIKE PROTEIN, PUTATIVE (DUF3444)-RELATED"/>
    <property type="match status" value="1"/>
</dbReference>
<dbReference type="AlphaFoldDB" id="A0A1Q3AWV8"/>
<keyword evidence="3" id="KW-1185">Reference proteome</keyword>
<dbReference type="Proteomes" id="UP000187406">
    <property type="component" value="Unassembled WGS sequence"/>
</dbReference>
<gene>
    <name evidence="2" type="ORF">CFOL_v3_03721</name>
</gene>
<dbReference type="InParanoid" id="A0A1Q3AWV8"/>
<comment type="caution">
    <text evidence="2">The sequence shown here is derived from an EMBL/GenBank/DDBJ whole genome shotgun (WGS) entry which is preliminary data.</text>
</comment>
<proteinExistence type="predicted"/>
<accession>A0A1Q3AWV8</accession>
<dbReference type="OrthoDB" id="1911590at2759"/>
<feature type="domain" description="DUF3444" evidence="1">
    <location>
        <begin position="56"/>
        <end position="240"/>
    </location>
</feature>
<name>A0A1Q3AWV8_CEPFO</name>
<evidence type="ECO:0000313" key="2">
    <source>
        <dbReference type="EMBL" id="GAV60190.1"/>
    </source>
</evidence>
<dbReference type="Pfam" id="PF11926">
    <property type="entry name" value="DUF3444"/>
    <property type="match status" value="1"/>
</dbReference>
<dbReference type="InterPro" id="IPR024593">
    <property type="entry name" value="DUF3444"/>
</dbReference>
<dbReference type="PANTHER" id="PTHR47374:SF10">
    <property type="entry name" value="HEAT SHOCK N-TERMINAL DOMAIN-CONTAINING PROTEIN, PUTATIVE-RELATED"/>
    <property type="match status" value="1"/>
</dbReference>
<reference evidence="3" key="1">
    <citation type="submission" date="2016-04" db="EMBL/GenBank/DDBJ databases">
        <title>Cephalotus genome sequencing.</title>
        <authorList>
            <person name="Fukushima K."/>
            <person name="Hasebe M."/>
            <person name="Fang X."/>
        </authorList>
    </citation>
    <scope>NUCLEOTIDE SEQUENCE [LARGE SCALE GENOMIC DNA]</scope>
    <source>
        <strain evidence="3">cv. St1</strain>
    </source>
</reference>
<organism evidence="2 3">
    <name type="scientific">Cephalotus follicularis</name>
    <name type="common">Albany pitcher plant</name>
    <dbReference type="NCBI Taxonomy" id="3775"/>
    <lineage>
        <taxon>Eukaryota</taxon>
        <taxon>Viridiplantae</taxon>
        <taxon>Streptophyta</taxon>
        <taxon>Embryophyta</taxon>
        <taxon>Tracheophyta</taxon>
        <taxon>Spermatophyta</taxon>
        <taxon>Magnoliopsida</taxon>
        <taxon>eudicotyledons</taxon>
        <taxon>Gunneridae</taxon>
        <taxon>Pentapetalae</taxon>
        <taxon>rosids</taxon>
        <taxon>fabids</taxon>
        <taxon>Oxalidales</taxon>
        <taxon>Cephalotaceae</taxon>
        <taxon>Cephalotus</taxon>
    </lineage>
</organism>
<protein>
    <submittedName>
        <fullName evidence="2">DUF3444 domain-containing protein</fullName>
    </submittedName>
</protein>